<dbReference type="PANTHER" id="PTHR24112">
    <property type="entry name" value="LEUCINE-RICH REPEAT, ISOFORM F-RELATED"/>
    <property type="match status" value="1"/>
</dbReference>
<dbReference type="Gene3D" id="3.80.10.10">
    <property type="entry name" value="Ribonuclease Inhibitor"/>
    <property type="match status" value="3"/>
</dbReference>
<reference evidence="3" key="1">
    <citation type="journal article" date="2011" name="Genome Res.">
        <title>Phylogeny-wide analysis of social amoeba genomes highlights ancient origins for complex intercellular communication.</title>
        <authorList>
            <person name="Heidel A.J."/>
            <person name="Lawal H.M."/>
            <person name="Felder M."/>
            <person name="Schilde C."/>
            <person name="Helps N.R."/>
            <person name="Tunggal B."/>
            <person name="Rivero F."/>
            <person name="John U."/>
            <person name="Schleicher M."/>
            <person name="Eichinger L."/>
            <person name="Platzer M."/>
            <person name="Noegel A.A."/>
            <person name="Schaap P."/>
            <person name="Gloeckner G."/>
        </authorList>
    </citation>
    <scope>NUCLEOTIDE SEQUENCE [LARGE SCALE GENOMIC DNA]</scope>
    <source>
        <strain evidence="3">SH3</strain>
    </source>
</reference>
<dbReference type="RefSeq" id="XP_004350074.1">
    <property type="nucleotide sequence ID" value="XM_004350024.1"/>
</dbReference>
<organism evidence="2 3">
    <name type="scientific">Cavenderia fasciculata</name>
    <name type="common">Slime mold</name>
    <name type="synonym">Dictyostelium fasciculatum</name>
    <dbReference type="NCBI Taxonomy" id="261658"/>
    <lineage>
        <taxon>Eukaryota</taxon>
        <taxon>Amoebozoa</taxon>
        <taxon>Evosea</taxon>
        <taxon>Eumycetozoa</taxon>
        <taxon>Dictyostelia</taxon>
        <taxon>Acytosteliales</taxon>
        <taxon>Cavenderiaceae</taxon>
        <taxon>Cavenderia</taxon>
    </lineage>
</organism>
<dbReference type="SMART" id="SM00368">
    <property type="entry name" value="LRR_RI"/>
    <property type="match status" value="4"/>
</dbReference>
<name>F4QF11_CACFS</name>
<gene>
    <name evidence="2" type="ORF">DFA_11131</name>
</gene>
<dbReference type="Proteomes" id="UP000007797">
    <property type="component" value="Unassembled WGS sequence"/>
</dbReference>
<keyword evidence="3" id="KW-1185">Reference proteome</keyword>
<dbReference type="InterPro" id="IPR001611">
    <property type="entry name" value="Leu-rich_rpt"/>
</dbReference>
<dbReference type="PROSITE" id="PS51450">
    <property type="entry name" value="LRR"/>
    <property type="match status" value="1"/>
</dbReference>
<protein>
    <submittedName>
        <fullName evidence="2">Leucine-rich repeat-containing protein</fullName>
    </submittedName>
</protein>
<feature type="compositionally biased region" description="Polar residues" evidence="1">
    <location>
        <begin position="602"/>
        <end position="615"/>
    </location>
</feature>
<dbReference type="OrthoDB" id="10267636at2759"/>
<dbReference type="OMA" id="LCINNRI"/>
<dbReference type="EMBL" id="GL883029">
    <property type="protein sequence ID" value="EGG13370.1"/>
    <property type="molecule type" value="Genomic_DNA"/>
</dbReference>
<accession>F4QF11</accession>
<evidence type="ECO:0000313" key="3">
    <source>
        <dbReference type="Proteomes" id="UP000007797"/>
    </source>
</evidence>
<dbReference type="SUPFAM" id="SSF52047">
    <property type="entry name" value="RNI-like"/>
    <property type="match status" value="2"/>
</dbReference>
<dbReference type="InterPro" id="IPR032675">
    <property type="entry name" value="LRR_dom_sf"/>
</dbReference>
<dbReference type="Pfam" id="PF13516">
    <property type="entry name" value="LRR_6"/>
    <property type="match status" value="2"/>
</dbReference>
<proteinExistence type="predicted"/>
<feature type="region of interest" description="Disordered" evidence="1">
    <location>
        <begin position="576"/>
        <end position="615"/>
    </location>
</feature>
<dbReference type="InterPro" id="IPR051279">
    <property type="entry name" value="PP1-Reg/Actin-Interact_Protein"/>
</dbReference>
<evidence type="ECO:0000313" key="2">
    <source>
        <dbReference type="EMBL" id="EGG13370.1"/>
    </source>
</evidence>
<dbReference type="AlphaFoldDB" id="F4QF11"/>
<dbReference type="GeneID" id="14866088"/>
<evidence type="ECO:0000256" key="1">
    <source>
        <dbReference type="SAM" id="MobiDB-lite"/>
    </source>
</evidence>
<dbReference type="KEGG" id="dfa:DFA_11131"/>
<feature type="compositionally biased region" description="Low complexity" evidence="1">
    <location>
        <begin position="576"/>
        <end position="589"/>
    </location>
</feature>
<sequence>MMQIEQPLNHLSSCLVIQNHSNKTLKMSLKKSITKYFTTGRKSSLGSSSSSIAKSLHLDNSNNNEKPAINKLPYDVLSTVLGLVHSNRVVSQAFIDVCLVCRHWRTLSRINGQKFDINSFFVRNESLKMKGELIERCLGYVAYMYPSVDSIQLGRLSLTDSAINLKYTMLYLDRIDRVSQLDIDLNKVDSRDFSLLVQALRSKRSLKHVTIHNASAEHIYHIIDLLEHTHAIASLTLVNASLDNREEALRLHDFFVDNTSLTSVRMTFTGAQTIETFKEVLAVNPNLTELRLRCLSNEYSNLKTFSRFDYPHLTQKLSVLALPHCGLINKDFEELSSILASNNSLVELDLSDNPLVDPPSVANLLTSLANNAASLALSSLSLGGLQMDDDSVHILSRFIQHNQTLYFLDVSECPMRWDAGFQALLVSIIPSKLVRLALNRANLSSRAFGSLSDMIKQSQSRISTLSLAGTLNSQTGNHLGYALAANTTLTSLDISNCELHQQGGGSICISLQTNSTLVSLNLANTKLHSFNILLVADSLKKNRSLTALDALSIANQNHQQLLRNTSSDQIQIASSSASSASSSSASSTPNPSPPSSPESNSFLTNQVSSPNSPTLVSSINTNNNITIMSNLRNLKYNQCVYH</sequence>